<dbReference type="AlphaFoldDB" id="A0A2A6CBL6"/>
<gene>
    <name evidence="2" type="primary">WBGene00283336</name>
</gene>
<dbReference type="EnsemblMetazoa" id="PPA44967.1">
    <property type="protein sequence ID" value="PPA44967.1"/>
    <property type="gene ID" value="WBGene00283336"/>
</dbReference>
<proteinExistence type="predicted"/>
<reference evidence="3" key="1">
    <citation type="journal article" date="2008" name="Nat. Genet.">
        <title>The Pristionchus pacificus genome provides a unique perspective on nematode lifestyle and parasitism.</title>
        <authorList>
            <person name="Dieterich C."/>
            <person name="Clifton S.W."/>
            <person name="Schuster L.N."/>
            <person name="Chinwalla A."/>
            <person name="Delehaunty K."/>
            <person name="Dinkelacker I."/>
            <person name="Fulton L."/>
            <person name="Fulton R."/>
            <person name="Godfrey J."/>
            <person name="Minx P."/>
            <person name="Mitreva M."/>
            <person name="Roeseler W."/>
            <person name="Tian H."/>
            <person name="Witte H."/>
            <person name="Yang S.P."/>
            <person name="Wilson R.K."/>
            <person name="Sommer R.J."/>
        </authorList>
    </citation>
    <scope>NUCLEOTIDE SEQUENCE [LARGE SCALE GENOMIC DNA]</scope>
    <source>
        <strain evidence="3">PS312</strain>
    </source>
</reference>
<evidence type="ECO:0000256" key="1">
    <source>
        <dbReference type="SAM" id="MobiDB-lite"/>
    </source>
</evidence>
<feature type="region of interest" description="Disordered" evidence="1">
    <location>
        <begin position="1"/>
        <end position="56"/>
    </location>
</feature>
<evidence type="ECO:0000313" key="3">
    <source>
        <dbReference type="Proteomes" id="UP000005239"/>
    </source>
</evidence>
<accession>A0A8R1V2M7</accession>
<keyword evidence="3" id="KW-1185">Reference proteome</keyword>
<name>A0A2A6CBL6_PRIPA</name>
<protein>
    <submittedName>
        <fullName evidence="2">Uncharacterized protein</fullName>
    </submittedName>
</protein>
<feature type="compositionally biased region" description="Basic and acidic residues" evidence="1">
    <location>
        <begin position="33"/>
        <end position="44"/>
    </location>
</feature>
<feature type="region of interest" description="Disordered" evidence="1">
    <location>
        <begin position="68"/>
        <end position="91"/>
    </location>
</feature>
<sequence length="91" mass="10675">MGKIHSILPLQSTNDENIREDSTEEWTTRGRNGKNEGSKKRRNEDGEEMEEQWDKLGDAVRGKIEQYEYSNELEKKGNGEENGKKKWNEME</sequence>
<evidence type="ECO:0000313" key="2">
    <source>
        <dbReference type="EnsemblMetazoa" id="PPA44967.1"/>
    </source>
</evidence>
<reference evidence="2" key="2">
    <citation type="submission" date="2022-06" db="UniProtKB">
        <authorList>
            <consortium name="EnsemblMetazoa"/>
        </authorList>
    </citation>
    <scope>IDENTIFICATION</scope>
    <source>
        <strain evidence="2">PS312</strain>
    </source>
</reference>
<dbReference type="Proteomes" id="UP000005239">
    <property type="component" value="Unassembled WGS sequence"/>
</dbReference>
<organism evidence="2 3">
    <name type="scientific">Pristionchus pacificus</name>
    <name type="common">Parasitic nematode worm</name>
    <dbReference type="NCBI Taxonomy" id="54126"/>
    <lineage>
        <taxon>Eukaryota</taxon>
        <taxon>Metazoa</taxon>
        <taxon>Ecdysozoa</taxon>
        <taxon>Nematoda</taxon>
        <taxon>Chromadorea</taxon>
        <taxon>Rhabditida</taxon>
        <taxon>Rhabditina</taxon>
        <taxon>Diplogasteromorpha</taxon>
        <taxon>Diplogasteroidea</taxon>
        <taxon>Neodiplogasteridae</taxon>
        <taxon>Pristionchus</taxon>
    </lineage>
</organism>
<accession>A0A2A6CBL6</accession>